<evidence type="ECO:0000313" key="5">
    <source>
        <dbReference type="Proteomes" id="UP000286732"/>
    </source>
</evidence>
<dbReference type="EMBL" id="QNZM01000248">
    <property type="protein sequence ID" value="RTZ79117.1"/>
    <property type="molecule type" value="Genomic_DNA"/>
</dbReference>
<dbReference type="InterPro" id="IPR000120">
    <property type="entry name" value="Amidase"/>
</dbReference>
<proteinExistence type="inferred from homology"/>
<dbReference type="InterPro" id="IPR036928">
    <property type="entry name" value="AS_sf"/>
</dbReference>
<accession>A0A432G6J2</accession>
<dbReference type="InterPro" id="IPR023631">
    <property type="entry name" value="Amidase_dom"/>
</dbReference>
<dbReference type="SUPFAM" id="SSF75304">
    <property type="entry name" value="Amidase signature (AS) enzymes"/>
    <property type="match status" value="1"/>
</dbReference>
<organism evidence="4 5">
    <name type="scientific">SAR324 cluster bacterium</name>
    <dbReference type="NCBI Taxonomy" id="2024889"/>
    <lineage>
        <taxon>Bacteria</taxon>
        <taxon>Deltaproteobacteria</taxon>
        <taxon>SAR324 cluster</taxon>
    </lineage>
</organism>
<evidence type="ECO:0000256" key="2">
    <source>
        <dbReference type="SAM" id="MobiDB-lite"/>
    </source>
</evidence>
<gene>
    <name evidence="4" type="ORF">DSY98_06415</name>
</gene>
<dbReference type="Pfam" id="PF01425">
    <property type="entry name" value="Amidase"/>
    <property type="match status" value="1"/>
</dbReference>
<comment type="similarity">
    <text evidence="1">Belongs to the amidase family.</text>
</comment>
<dbReference type="Proteomes" id="UP000286732">
    <property type="component" value="Unassembled WGS sequence"/>
</dbReference>
<dbReference type="PANTHER" id="PTHR11895">
    <property type="entry name" value="TRANSAMIDASE"/>
    <property type="match status" value="1"/>
</dbReference>
<comment type="caution">
    <text evidence="4">The sequence shown here is derived from an EMBL/GenBank/DDBJ whole genome shotgun (WGS) entry which is preliminary data.</text>
</comment>
<name>A0A432G6J2_9DELT</name>
<dbReference type="PANTHER" id="PTHR11895:SF7">
    <property type="entry name" value="GLUTAMYL-TRNA(GLN) AMIDOTRANSFERASE SUBUNIT A, MITOCHONDRIAL"/>
    <property type="match status" value="1"/>
</dbReference>
<evidence type="ECO:0000256" key="1">
    <source>
        <dbReference type="ARBA" id="ARBA00009199"/>
    </source>
</evidence>
<reference evidence="4 5" key="1">
    <citation type="submission" date="2018-06" db="EMBL/GenBank/DDBJ databases">
        <title>Combined omics and stable isotope probing to characterize newly discovered Mariana Back-Arc vent microbial communities.</title>
        <authorList>
            <person name="Trembath-Reichert E."/>
            <person name="Huber J.A."/>
        </authorList>
    </citation>
    <scope>NUCLEOTIDE SEQUENCE [LARGE SCALE GENOMIC DNA]</scope>
    <source>
        <strain evidence="4">MAG 63_2</strain>
    </source>
</reference>
<protein>
    <submittedName>
        <fullName evidence="4">Amidase</fullName>
    </submittedName>
</protein>
<dbReference type="GO" id="GO:0003824">
    <property type="term" value="F:catalytic activity"/>
    <property type="evidence" value="ECO:0007669"/>
    <property type="project" value="InterPro"/>
</dbReference>
<feature type="region of interest" description="Disordered" evidence="2">
    <location>
        <begin position="129"/>
        <end position="151"/>
    </location>
</feature>
<sequence length="442" mass="47748">MSLNDLSATQAVDKIRKGEITSEELVQACLERIDQIDGEIEAWAYLNPDYALEQARKLDIIRQAGDPKGQLHGIPVGIKDIIDTAHVPTELGTPIHSGRVPFKDAWVVSRLRQAGAVIMGKTVTTELATYAPGKTKNPHDSNRTPGGSSSGSAAAVASYMVPIALGSQTNGSIIRPAAFCGVFGFKPSFGMIPRSGVLQQSLPLDQLGVFARTTDDVALLTQVLAGYDETDSATTFLRATPSLISVAAEEPPLPPKIVFVKTPVWDRAENMCKEAHEELCEMLSENVEEIELSPSFGHVLDHHKIIMEADLAYSFAHDYETAKDKLSDSLRLQIERGMGYSAVAYHQAMSQQAVLDDILGGLFQEYDAILTPSVSGEAPIGLDNTGDPSFCTIWTFCGVPALNIPVFQGENGMPIGTQLVGAKNDDARLLRTANWLLSKLND</sequence>
<evidence type="ECO:0000313" key="4">
    <source>
        <dbReference type="EMBL" id="RTZ79117.1"/>
    </source>
</evidence>
<evidence type="ECO:0000259" key="3">
    <source>
        <dbReference type="Pfam" id="PF01425"/>
    </source>
</evidence>
<dbReference type="Gene3D" id="3.90.1300.10">
    <property type="entry name" value="Amidase signature (AS) domain"/>
    <property type="match status" value="1"/>
</dbReference>
<dbReference type="AlphaFoldDB" id="A0A432G6J2"/>
<feature type="domain" description="Amidase" evidence="3">
    <location>
        <begin position="24"/>
        <end position="430"/>
    </location>
</feature>